<evidence type="ECO:0000256" key="10">
    <source>
        <dbReference type="PROSITE-ProRule" id="PRU00042"/>
    </source>
</evidence>
<dbReference type="GO" id="GO:0000981">
    <property type="term" value="F:DNA-binding transcription factor activity, RNA polymerase II-specific"/>
    <property type="evidence" value="ECO:0007669"/>
    <property type="project" value="TreeGrafter"/>
</dbReference>
<dbReference type="SUPFAM" id="SSF57667">
    <property type="entry name" value="beta-beta-alpha zinc fingers"/>
    <property type="match status" value="3"/>
</dbReference>
<dbReference type="InterPro" id="IPR036236">
    <property type="entry name" value="Znf_C2H2_sf"/>
</dbReference>
<dbReference type="FunFam" id="3.30.160.60:FF:000870">
    <property type="entry name" value="zinc finger protein 197 isoform X1"/>
    <property type="match status" value="1"/>
</dbReference>
<proteinExistence type="predicted"/>
<dbReference type="GO" id="GO:0000122">
    <property type="term" value="P:negative regulation of transcription by RNA polymerase II"/>
    <property type="evidence" value="ECO:0007669"/>
    <property type="project" value="UniProtKB-ARBA"/>
</dbReference>
<evidence type="ECO:0000259" key="11">
    <source>
        <dbReference type="PROSITE" id="PS50157"/>
    </source>
</evidence>
<dbReference type="InterPro" id="IPR013087">
    <property type="entry name" value="Znf_C2H2_type"/>
</dbReference>
<keyword evidence="2" id="KW-0479">Metal-binding</keyword>
<dbReference type="Pfam" id="PF00096">
    <property type="entry name" value="zf-C2H2"/>
    <property type="match status" value="4"/>
</dbReference>
<dbReference type="FunFam" id="3.30.160.60:FF:001498">
    <property type="entry name" value="Zinc finger protein 404"/>
    <property type="match status" value="1"/>
</dbReference>
<evidence type="ECO:0000256" key="4">
    <source>
        <dbReference type="ARBA" id="ARBA00022771"/>
    </source>
</evidence>
<keyword evidence="6" id="KW-0805">Transcription regulation</keyword>
<comment type="subcellular location">
    <subcellularLocation>
        <location evidence="1">Nucleus</location>
    </subcellularLocation>
</comment>
<reference evidence="12" key="2">
    <citation type="submission" date="2020-05" db="UniProtKB">
        <authorList>
            <consortium name="EnsemblMetazoa"/>
        </authorList>
    </citation>
    <scope>IDENTIFICATION</scope>
    <source>
        <strain evidence="12">A-37</strain>
    </source>
</reference>
<evidence type="ECO:0000256" key="5">
    <source>
        <dbReference type="ARBA" id="ARBA00022833"/>
    </source>
</evidence>
<dbReference type="Pfam" id="PF13894">
    <property type="entry name" value="zf-C2H2_4"/>
    <property type="match status" value="1"/>
</dbReference>
<dbReference type="EnsemblMetazoa" id="ACUA005243-RA">
    <property type="protein sequence ID" value="ACUA005243-PA"/>
    <property type="gene ID" value="ACUA005243"/>
</dbReference>
<sequence length="287" mass="33484">MDIEKMFSKLPDVCRVCFSEDSDSQTDLYHIDDVYVKPNSLEHINSFRDILAIFVNDESAYQFVEQCQQSDKLLEQYFQSISSSKVPKVGANVPISEEFSPEVDNEEDITNSEAVTKEFLESDEEKHESSARHKLQCKPTMKGNRWFCDRCPKSFSQPQTLRRHYLIHDETGQSKKACKSCGRQFLRSDDLTRHMRTHTGERPYECKLCSKSYKQSSELKEHMLTHSREKHFKCSQCSKQFSSRNGLYVHLKVHKGEKPHVCPHCSKRFTTSSERISHVRYIHSAKK</sequence>
<evidence type="ECO:0000256" key="1">
    <source>
        <dbReference type="ARBA" id="ARBA00004123"/>
    </source>
</evidence>
<keyword evidence="3" id="KW-0677">Repeat</keyword>
<dbReference type="GO" id="GO:0000785">
    <property type="term" value="C:chromatin"/>
    <property type="evidence" value="ECO:0007669"/>
    <property type="project" value="TreeGrafter"/>
</dbReference>
<evidence type="ECO:0000256" key="7">
    <source>
        <dbReference type="ARBA" id="ARBA00023125"/>
    </source>
</evidence>
<dbReference type="Proteomes" id="UP000075883">
    <property type="component" value="Unassembled WGS sequence"/>
</dbReference>
<keyword evidence="9" id="KW-0539">Nucleus</keyword>
<dbReference type="VEuPathDB" id="VectorBase:ACUA005243"/>
<dbReference type="AlphaFoldDB" id="A0A182LYT8"/>
<accession>A0A182LYT8</accession>
<dbReference type="STRING" id="139723.A0A182LYT8"/>
<dbReference type="Gene3D" id="3.30.160.60">
    <property type="entry name" value="Classic Zinc Finger"/>
    <property type="match status" value="5"/>
</dbReference>
<dbReference type="PANTHER" id="PTHR14003">
    <property type="entry name" value="TRANSCRIPTIONAL REPRESSOR PROTEIN YY"/>
    <property type="match status" value="1"/>
</dbReference>
<feature type="domain" description="C2H2-type" evidence="11">
    <location>
        <begin position="260"/>
        <end position="287"/>
    </location>
</feature>
<feature type="domain" description="C2H2-type" evidence="11">
    <location>
        <begin position="204"/>
        <end position="231"/>
    </location>
</feature>
<feature type="domain" description="C2H2-type" evidence="11">
    <location>
        <begin position="146"/>
        <end position="173"/>
    </location>
</feature>
<dbReference type="GO" id="GO:0005667">
    <property type="term" value="C:transcription regulator complex"/>
    <property type="evidence" value="ECO:0007669"/>
    <property type="project" value="TreeGrafter"/>
</dbReference>
<dbReference type="SMART" id="SM00355">
    <property type="entry name" value="ZnF_C2H2"/>
    <property type="match status" value="5"/>
</dbReference>
<feature type="domain" description="C2H2-type" evidence="11">
    <location>
        <begin position="176"/>
        <end position="203"/>
    </location>
</feature>
<keyword evidence="13" id="KW-1185">Reference proteome</keyword>
<evidence type="ECO:0000313" key="12">
    <source>
        <dbReference type="EnsemblMetazoa" id="ACUA005243-PA"/>
    </source>
</evidence>
<organism evidence="12 13">
    <name type="scientific">Anopheles culicifacies</name>
    <dbReference type="NCBI Taxonomy" id="139723"/>
    <lineage>
        <taxon>Eukaryota</taxon>
        <taxon>Metazoa</taxon>
        <taxon>Ecdysozoa</taxon>
        <taxon>Arthropoda</taxon>
        <taxon>Hexapoda</taxon>
        <taxon>Insecta</taxon>
        <taxon>Pterygota</taxon>
        <taxon>Neoptera</taxon>
        <taxon>Endopterygota</taxon>
        <taxon>Diptera</taxon>
        <taxon>Nematocera</taxon>
        <taxon>Culicoidea</taxon>
        <taxon>Culicidae</taxon>
        <taxon>Anophelinae</taxon>
        <taxon>Anopheles</taxon>
        <taxon>culicifacies species complex</taxon>
    </lineage>
</organism>
<keyword evidence="8" id="KW-0804">Transcription</keyword>
<evidence type="ECO:0000256" key="2">
    <source>
        <dbReference type="ARBA" id="ARBA00022723"/>
    </source>
</evidence>
<reference evidence="13" key="1">
    <citation type="submission" date="2013-09" db="EMBL/GenBank/DDBJ databases">
        <title>The Genome Sequence of Anopheles culicifacies species A.</title>
        <authorList>
            <consortium name="The Broad Institute Genomics Platform"/>
            <person name="Neafsey D.E."/>
            <person name="Besansky N."/>
            <person name="Howell P."/>
            <person name="Walton C."/>
            <person name="Young S.K."/>
            <person name="Zeng Q."/>
            <person name="Gargeya S."/>
            <person name="Fitzgerald M."/>
            <person name="Haas B."/>
            <person name="Abouelleil A."/>
            <person name="Allen A.W."/>
            <person name="Alvarado L."/>
            <person name="Arachchi H.M."/>
            <person name="Berlin A.M."/>
            <person name="Chapman S.B."/>
            <person name="Gainer-Dewar J."/>
            <person name="Goldberg J."/>
            <person name="Griggs A."/>
            <person name="Gujja S."/>
            <person name="Hansen M."/>
            <person name="Howarth C."/>
            <person name="Imamovic A."/>
            <person name="Ireland A."/>
            <person name="Larimer J."/>
            <person name="McCowan C."/>
            <person name="Murphy C."/>
            <person name="Pearson M."/>
            <person name="Poon T.W."/>
            <person name="Priest M."/>
            <person name="Roberts A."/>
            <person name="Saif S."/>
            <person name="Shea T."/>
            <person name="Sisk P."/>
            <person name="Sykes S."/>
            <person name="Wortman J."/>
            <person name="Nusbaum C."/>
            <person name="Birren B."/>
        </authorList>
    </citation>
    <scope>NUCLEOTIDE SEQUENCE [LARGE SCALE GENOMIC DNA]</scope>
    <source>
        <strain evidence="13">A-37</strain>
    </source>
</reference>
<evidence type="ECO:0000256" key="6">
    <source>
        <dbReference type="ARBA" id="ARBA00023015"/>
    </source>
</evidence>
<keyword evidence="5" id="KW-0862">Zinc</keyword>
<dbReference type="FunFam" id="3.30.160.60:FF:001289">
    <property type="entry name" value="Zinc finger protein 574"/>
    <property type="match status" value="1"/>
</dbReference>
<dbReference type="GO" id="GO:0000978">
    <property type="term" value="F:RNA polymerase II cis-regulatory region sequence-specific DNA binding"/>
    <property type="evidence" value="ECO:0007669"/>
    <property type="project" value="TreeGrafter"/>
</dbReference>
<dbReference type="PANTHER" id="PTHR14003:SF19">
    <property type="entry name" value="YY2 TRANSCRIPTION FACTOR"/>
    <property type="match status" value="1"/>
</dbReference>
<dbReference type="EMBL" id="AXCM01001557">
    <property type="status" value="NOT_ANNOTATED_CDS"/>
    <property type="molecule type" value="Genomic_DNA"/>
</dbReference>
<name>A0A182LYT8_9DIPT</name>
<feature type="domain" description="C2H2-type" evidence="11">
    <location>
        <begin position="232"/>
        <end position="259"/>
    </location>
</feature>
<dbReference type="GO" id="GO:0031519">
    <property type="term" value="C:PcG protein complex"/>
    <property type="evidence" value="ECO:0007669"/>
    <property type="project" value="TreeGrafter"/>
</dbReference>
<keyword evidence="7" id="KW-0238">DNA-binding</keyword>
<protein>
    <recommendedName>
        <fullName evidence="11">C2H2-type domain-containing protein</fullName>
    </recommendedName>
</protein>
<dbReference type="GO" id="GO:0008270">
    <property type="term" value="F:zinc ion binding"/>
    <property type="evidence" value="ECO:0007669"/>
    <property type="project" value="UniProtKB-KW"/>
</dbReference>
<evidence type="ECO:0000256" key="8">
    <source>
        <dbReference type="ARBA" id="ARBA00023163"/>
    </source>
</evidence>
<dbReference type="PROSITE" id="PS50157">
    <property type="entry name" value="ZINC_FINGER_C2H2_2"/>
    <property type="match status" value="5"/>
</dbReference>
<dbReference type="PROSITE" id="PS00028">
    <property type="entry name" value="ZINC_FINGER_C2H2_1"/>
    <property type="match status" value="5"/>
</dbReference>
<evidence type="ECO:0000256" key="9">
    <source>
        <dbReference type="ARBA" id="ARBA00023242"/>
    </source>
</evidence>
<keyword evidence="4 10" id="KW-0863">Zinc-finger</keyword>
<evidence type="ECO:0000313" key="13">
    <source>
        <dbReference type="Proteomes" id="UP000075883"/>
    </source>
</evidence>
<evidence type="ECO:0000256" key="3">
    <source>
        <dbReference type="ARBA" id="ARBA00022737"/>
    </source>
</evidence>
<dbReference type="FunFam" id="3.30.160.60:FF:001465">
    <property type="entry name" value="Zinc finger protein 560"/>
    <property type="match status" value="1"/>
</dbReference>